<organism evidence="1 2">
    <name type="scientific">Brachionus plicatilis</name>
    <name type="common">Marine rotifer</name>
    <name type="synonym">Brachionus muelleri</name>
    <dbReference type="NCBI Taxonomy" id="10195"/>
    <lineage>
        <taxon>Eukaryota</taxon>
        <taxon>Metazoa</taxon>
        <taxon>Spiralia</taxon>
        <taxon>Gnathifera</taxon>
        <taxon>Rotifera</taxon>
        <taxon>Eurotatoria</taxon>
        <taxon>Monogononta</taxon>
        <taxon>Pseudotrocha</taxon>
        <taxon>Ploima</taxon>
        <taxon>Brachionidae</taxon>
        <taxon>Brachionus</taxon>
    </lineage>
</organism>
<comment type="caution">
    <text evidence="1">The sequence shown here is derived from an EMBL/GenBank/DDBJ whole genome shotgun (WGS) entry which is preliminary data.</text>
</comment>
<proteinExistence type="predicted"/>
<reference evidence="1 2" key="1">
    <citation type="journal article" date="2018" name="Sci. Rep.">
        <title>Genomic signatures of local adaptation to the degree of environmental predictability in rotifers.</title>
        <authorList>
            <person name="Franch-Gras L."/>
            <person name="Hahn C."/>
            <person name="Garcia-Roger E.M."/>
            <person name="Carmona M.J."/>
            <person name="Serra M."/>
            <person name="Gomez A."/>
        </authorList>
    </citation>
    <scope>NUCLEOTIDE SEQUENCE [LARGE SCALE GENOMIC DNA]</scope>
    <source>
        <strain evidence="1">HYR1</strain>
    </source>
</reference>
<dbReference type="Proteomes" id="UP000276133">
    <property type="component" value="Unassembled WGS sequence"/>
</dbReference>
<evidence type="ECO:0000313" key="2">
    <source>
        <dbReference type="Proteomes" id="UP000276133"/>
    </source>
</evidence>
<dbReference type="AlphaFoldDB" id="A0A3M7QGC5"/>
<protein>
    <submittedName>
        <fullName evidence="1">Uncharacterized protein</fullName>
    </submittedName>
</protein>
<sequence>MQNYSLQLDKNRSKKLLLRIARASVCTLRSDPQKLQFFSFYGHWHGQMMDVCLISLCQCKVLSFCINWLEQNFKYHIFGFVNFEPNNYLINFIAVSHKIDPLQLKQNNFNSFFLFTGKKRLYDYSLLPI</sequence>
<gene>
    <name evidence="1" type="ORF">BpHYR1_045472</name>
</gene>
<evidence type="ECO:0000313" key="1">
    <source>
        <dbReference type="EMBL" id="RNA10015.1"/>
    </source>
</evidence>
<accession>A0A3M7QGC5</accession>
<keyword evidence="2" id="KW-1185">Reference proteome</keyword>
<name>A0A3M7QGC5_BRAPC</name>
<dbReference type="EMBL" id="REGN01006320">
    <property type="protein sequence ID" value="RNA10015.1"/>
    <property type="molecule type" value="Genomic_DNA"/>
</dbReference>